<evidence type="ECO:0000313" key="1">
    <source>
        <dbReference type="EMBL" id="JAD29378.1"/>
    </source>
</evidence>
<reference evidence="1" key="1">
    <citation type="submission" date="2014-09" db="EMBL/GenBank/DDBJ databases">
        <authorList>
            <person name="Magalhaes I.L.F."/>
            <person name="Oliveira U."/>
            <person name="Santos F.R."/>
            <person name="Vidigal T.H.D.A."/>
            <person name="Brescovit A.D."/>
            <person name="Santos A.J."/>
        </authorList>
    </citation>
    <scope>NUCLEOTIDE SEQUENCE</scope>
    <source>
        <tissue evidence="1">Shoot tissue taken approximately 20 cm above the soil surface</tissue>
    </source>
</reference>
<name>A0A0A8YVC7_ARUDO</name>
<dbReference type="EMBL" id="GBRH01268517">
    <property type="protein sequence ID" value="JAD29378.1"/>
    <property type="molecule type" value="Transcribed_RNA"/>
</dbReference>
<accession>A0A0A8YVC7</accession>
<sequence length="15" mass="1437">MASPSPLLGSGPHEG</sequence>
<reference evidence="1" key="2">
    <citation type="journal article" date="2015" name="Data Brief">
        <title>Shoot transcriptome of the giant reed, Arundo donax.</title>
        <authorList>
            <person name="Barrero R.A."/>
            <person name="Guerrero F.D."/>
            <person name="Moolhuijzen P."/>
            <person name="Goolsby J.A."/>
            <person name="Tidwell J."/>
            <person name="Bellgard S.E."/>
            <person name="Bellgard M.I."/>
        </authorList>
    </citation>
    <scope>NUCLEOTIDE SEQUENCE</scope>
    <source>
        <tissue evidence="1">Shoot tissue taken approximately 20 cm above the soil surface</tissue>
    </source>
</reference>
<protein>
    <submittedName>
        <fullName evidence="1">Uncharacterized protein</fullName>
    </submittedName>
</protein>
<proteinExistence type="predicted"/>
<organism evidence="1">
    <name type="scientific">Arundo donax</name>
    <name type="common">Giant reed</name>
    <name type="synonym">Donax arundinaceus</name>
    <dbReference type="NCBI Taxonomy" id="35708"/>
    <lineage>
        <taxon>Eukaryota</taxon>
        <taxon>Viridiplantae</taxon>
        <taxon>Streptophyta</taxon>
        <taxon>Embryophyta</taxon>
        <taxon>Tracheophyta</taxon>
        <taxon>Spermatophyta</taxon>
        <taxon>Magnoliopsida</taxon>
        <taxon>Liliopsida</taxon>
        <taxon>Poales</taxon>
        <taxon>Poaceae</taxon>
        <taxon>PACMAD clade</taxon>
        <taxon>Arundinoideae</taxon>
        <taxon>Arundineae</taxon>
        <taxon>Arundo</taxon>
    </lineage>
</organism>